<organism evidence="2 3">
    <name type="scientific">Fusarium solani</name>
    <name type="common">Filamentous fungus</name>
    <dbReference type="NCBI Taxonomy" id="169388"/>
    <lineage>
        <taxon>Eukaryota</taxon>
        <taxon>Fungi</taxon>
        <taxon>Dikarya</taxon>
        <taxon>Ascomycota</taxon>
        <taxon>Pezizomycotina</taxon>
        <taxon>Sordariomycetes</taxon>
        <taxon>Hypocreomycetidae</taxon>
        <taxon>Hypocreales</taxon>
        <taxon>Nectriaceae</taxon>
        <taxon>Fusarium</taxon>
        <taxon>Fusarium solani species complex</taxon>
    </lineage>
</organism>
<dbReference type="EMBL" id="JAGTJS010000008">
    <property type="protein sequence ID" value="KAH7260538.1"/>
    <property type="molecule type" value="Genomic_DNA"/>
</dbReference>
<protein>
    <submittedName>
        <fullName evidence="2">Uncharacterized protein</fullName>
    </submittedName>
</protein>
<proteinExistence type="predicted"/>
<name>A0A9P9HMH7_FUSSL</name>
<gene>
    <name evidence="2" type="ORF">B0J15DRAFT_465257</name>
</gene>
<evidence type="ECO:0000313" key="3">
    <source>
        <dbReference type="Proteomes" id="UP000736672"/>
    </source>
</evidence>
<evidence type="ECO:0000313" key="2">
    <source>
        <dbReference type="EMBL" id="KAH7260538.1"/>
    </source>
</evidence>
<sequence length="209" mass="21869">MGSGIGNLRALPELTSREVHPVEDLGGFDSIHKSALAKGPSMPQRDQQQTPPENSWPVAPASDSDGSCGHGSMPGLATQHDDASDLRPAAGTDPAGSRGDTESIGPLTASAIAHGGRVIEQASKQPAGRRPLSRIWALCVCCLLRLIAGGDLDGEVSKHKQRLSRHCGTPPCEVARTPGAIEKNKSIAATVLARPTPKHDVCWVSNKKS</sequence>
<feature type="region of interest" description="Disordered" evidence="1">
    <location>
        <begin position="1"/>
        <end position="105"/>
    </location>
</feature>
<evidence type="ECO:0000256" key="1">
    <source>
        <dbReference type="SAM" id="MobiDB-lite"/>
    </source>
</evidence>
<keyword evidence="3" id="KW-1185">Reference proteome</keyword>
<dbReference type="Proteomes" id="UP000736672">
    <property type="component" value="Unassembled WGS sequence"/>
</dbReference>
<accession>A0A9P9HMH7</accession>
<dbReference type="AlphaFoldDB" id="A0A9P9HMH7"/>
<reference evidence="2" key="1">
    <citation type="journal article" date="2021" name="Nat. Commun.">
        <title>Genetic determinants of endophytism in the Arabidopsis root mycobiome.</title>
        <authorList>
            <person name="Mesny F."/>
            <person name="Miyauchi S."/>
            <person name="Thiergart T."/>
            <person name="Pickel B."/>
            <person name="Atanasova L."/>
            <person name="Karlsson M."/>
            <person name="Huettel B."/>
            <person name="Barry K.W."/>
            <person name="Haridas S."/>
            <person name="Chen C."/>
            <person name="Bauer D."/>
            <person name="Andreopoulos W."/>
            <person name="Pangilinan J."/>
            <person name="LaButti K."/>
            <person name="Riley R."/>
            <person name="Lipzen A."/>
            <person name="Clum A."/>
            <person name="Drula E."/>
            <person name="Henrissat B."/>
            <person name="Kohler A."/>
            <person name="Grigoriev I.V."/>
            <person name="Martin F.M."/>
            <person name="Hacquard S."/>
        </authorList>
    </citation>
    <scope>NUCLEOTIDE SEQUENCE</scope>
    <source>
        <strain evidence="2">FSSC 5 MPI-SDFR-AT-0091</strain>
    </source>
</reference>
<feature type="compositionally biased region" description="Polar residues" evidence="1">
    <location>
        <begin position="44"/>
        <end position="53"/>
    </location>
</feature>
<comment type="caution">
    <text evidence="2">The sequence shown here is derived from an EMBL/GenBank/DDBJ whole genome shotgun (WGS) entry which is preliminary data.</text>
</comment>